<organism evidence="2 3">
    <name type="scientific">Glarea lozoyensis (strain ATCC 20868 / MF5171)</name>
    <dbReference type="NCBI Taxonomy" id="1116229"/>
    <lineage>
        <taxon>Eukaryota</taxon>
        <taxon>Fungi</taxon>
        <taxon>Dikarya</taxon>
        <taxon>Ascomycota</taxon>
        <taxon>Pezizomycotina</taxon>
        <taxon>Leotiomycetes</taxon>
        <taxon>Helotiales</taxon>
        <taxon>Helotiaceae</taxon>
        <taxon>Glarea</taxon>
    </lineage>
</organism>
<reference evidence="2 3" key="1">
    <citation type="journal article" date="2013" name="BMC Genomics">
        <title>Genomics-driven discovery of the pneumocandin biosynthetic gene cluster in the fungus Glarea lozoyensis.</title>
        <authorList>
            <person name="Chen L."/>
            <person name="Yue Q."/>
            <person name="Zhang X."/>
            <person name="Xiang M."/>
            <person name="Wang C."/>
            <person name="Li S."/>
            <person name="Che Y."/>
            <person name="Ortiz-Lopez F.J."/>
            <person name="Bills G.F."/>
            <person name="Liu X."/>
            <person name="An Z."/>
        </authorList>
    </citation>
    <scope>NUCLEOTIDE SEQUENCE [LARGE SCALE GENOMIC DNA]</scope>
    <source>
        <strain evidence="3">ATCC 20868 / MF5171</strain>
    </source>
</reference>
<dbReference type="AlphaFoldDB" id="S3D1C9"/>
<sequence>MPPHKKRKLTHQSASPTSKFSPKKSHLKQTYTSLSAHHRLHAASLALPTRISALTTLIHHSSQHLLGHPNPSFTAKLCKNKVHFQPFRYNTTSSILALKHFVRHDLLAQGIITHATPPEPGYDISAMQVAKRVMAKLMGEDDPILSQKVLELDLDEKVEDQSGNVEVLIALWKAQPDVKTVFVNGIAKPARKRTPACFGQFQWSKCSTTVLQCDSIRKMWVRIHAVSTELVLRCKEEGPMSASAATRLLQTVHNVGHIVGFVTALDLAVTGLVRPPTRDELVDLYCARIFRRGTKEQMARIQWNSTLFVVAQLAGLRADGGWNRIDGSYEEIRGRIESGVEGVREVIARELGRQGERVGWEVVEHAVCKTGRWDGGGKTPRFYDGLERFVEEEVLDSEGDGEFVRSRYFETGEEGRKRKRRSEK</sequence>
<dbReference type="KEGG" id="glz:GLAREA_07460"/>
<evidence type="ECO:0000256" key="1">
    <source>
        <dbReference type="SAM" id="MobiDB-lite"/>
    </source>
</evidence>
<dbReference type="GeneID" id="19466513"/>
<accession>S3D1C9</accession>
<dbReference type="Proteomes" id="UP000016922">
    <property type="component" value="Unassembled WGS sequence"/>
</dbReference>
<dbReference type="RefSeq" id="XP_008080339.1">
    <property type="nucleotide sequence ID" value="XM_008082148.1"/>
</dbReference>
<evidence type="ECO:0000313" key="3">
    <source>
        <dbReference type="Proteomes" id="UP000016922"/>
    </source>
</evidence>
<keyword evidence="3" id="KW-1185">Reference proteome</keyword>
<evidence type="ECO:0000313" key="2">
    <source>
        <dbReference type="EMBL" id="EPE32327.1"/>
    </source>
</evidence>
<feature type="compositionally biased region" description="Polar residues" evidence="1">
    <location>
        <begin position="11"/>
        <end position="20"/>
    </location>
</feature>
<proteinExistence type="predicted"/>
<feature type="compositionally biased region" description="Basic residues" evidence="1">
    <location>
        <begin position="1"/>
        <end position="10"/>
    </location>
</feature>
<gene>
    <name evidence="2" type="ORF">GLAREA_07460</name>
</gene>
<name>S3D1C9_GLAL2</name>
<protein>
    <submittedName>
        <fullName evidence="2">Uncharacterized protein</fullName>
    </submittedName>
</protein>
<dbReference type="EMBL" id="KE145359">
    <property type="protein sequence ID" value="EPE32327.1"/>
    <property type="molecule type" value="Genomic_DNA"/>
</dbReference>
<dbReference type="HOGENOM" id="CLU_647327_0_0_1"/>
<feature type="region of interest" description="Disordered" evidence="1">
    <location>
        <begin position="1"/>
        <end position="26"/>
    </location>
</feature>